<feature type="region of interest" description="Disordered" evidence="1">
    <location>
        <begin position="787"/>
        <end position="883"/>
    </location>
</feature>
<feature type="compositionally biased region" description="Basic and acidic residues" evidence="1">
    <location>
        <begin position="837"/>
        <end position="849"/>
    </location>
</feature>
<dbReference type="GeneID" id="115015023"/>
<dbReference type="PANTHER" id="PTHR47639">
    <property type="entry name" value="BTB/POZ DOMAIN-CONTAINING PROTEIN 18"/>
    <property type="match status" value="1"/>
</dbReference>
<evidence type="ECO:0000256" key="1">
    <source>
        <dbReference type="SAM" id="MobiDB-lite"/>
    </source>
</evidence>
<feature type="compositionally biased region" description="Polar residues" evidence="1">
    <location>
        <begin position="811"/>
        <end position="826"/>
    </location>
</feature>
<feature type="compositionally biased region" description="Low complexity" evidence="1">
    <location>
        <begin position="474"/>
        <end position="499"/>
    </location>
</feature>
<dbReference type="Proteomes" id="UP000504630">
    <property type="component" value="Chromosome 10"/>
</dbReference>
<feature type="region of interest" description="Disordered" evidence="1">
    <location>
        <begin position="121"/>
        <end position="155"/>
    </location>
</feature>
<dbReference type="SUPFAM" id="SSF54695">
    <property type="entry name" value="POZ domain"/>
    <property type="match status" value="1"/>
</dbReference>
<feature type="compositionally biased region" description="Low complexity" evidence="1">
    <location>
        <begin position="656"/>
        <end position="668"/>
    </location>
</feature>
<name>A0A6J2QL52_COTGO</name>
<proteinExistence type="predicted"/>
<feature type="compositionally biased region" description="Basic residues" evidence="1">
    <location>
        <begin position="800"/>
        <end position="810"/>
    </location>
</feature>
<dbReference type="PANTHER" id="PTHR47639:SF1">
    <property type="entry name" value="BTB_POZ DOMAIN-CONTAINING PROTEIN 18"/>
    <property type="match status" value="1"/>
</dbReference>
<sequence length="1066" mass="117487">MWCYQKPGFEALLLAELQRQQQCSQFCDTLLKTEGVSVPAHSCILSAISPHIASALSSMPPPPAGQSHLLEFRALGACTLLHMVRLLYCGEMTGEGEKEKQEAILTAAKLGIHGLVEVTKRDHKSRSEEGKGWHSEVGVQTDPLMPEEDEGRRGRWRREVRDGSTFLWKETHSDGMEDTQTQTEELQEEMSPPSHPAASLETIDMATFQNLGQAESHLFPPQIPYIPISLFYPPDGNQTHQPSSALVDSMQESITAAGHTSVVAPPHTFVPPTLPFLSQAGPCADDLQSWWAGPQGAARDDAAAAEEWEHEQLEQFQGNIPGYISYFLNPDKEDCSGRGRARRRRGAGVGGARRAGTSGRRARRPRARTGGRGRGGLTQTVAVQVVGVGKLQKLFMQRWGVRSPRTGQGGGAVGRKLFLKTRELLKPAKNCQRGRGRRKVWEFSQIGDVLPYSEGGGGNTQRGRKRPTQQIDQPSASPGLLSPAASYMPPASSLLHSTSLPPPAPPPHEQQPEHFNCLLEEMMMGLDILPINNDDAPHFQPPLSTSSSSCDFASCGNALAQNKQQVRSTGLLEGLHGSTPVVAVARGAGSSNSSNSEMPVLQQHGEGELNEMLDHFLQSLEQHVDSCTAGEEAEMGGQSCTEVSQPYSVLRKCRKTNTQTTKTPHTPRLQNTHTPHPARRSQITELENDEAEIPPRRSQSHKSSARSAPPKHTEGSPGKVGAPARKKERRNQRLFSLERKSVRKPESCDQILRGRRDKQLQRMPVVKLERSGPLPAKVTLQERSCLEVKDRVPIPPPSAGRRRGRPKKNGQFHSLSNERSTPSVQPQPVEPCSTDEQPERNQERHEEKLSVQPQEEVEGAARRGEKRRADSEETSDESTVTKRVCFEQMSQPTSETCVPSSPSADFVSKPATKEIMAEVSIETISTAGDCLQREDREGKTTRSEIKLRETEESLMDEEMESNYDEIIIVHQNRDRESEDLETCQRRTAPAPLSPSSHSAKEVVSLRSTGSWEEDKDEDIDVIGGSSPVRDPVLISWTESSEVEEEEGDEDIDVEKTDYAPSAVFAT</sequence>
<feature type="domain" description="BTB" evidence="2">
    <location>
        <begin position="27"/>
        <end position="96"/>
    </location>
</feature>
<reference evidence="4" key="1">
    <citation type="submission" date="2025-08" db="UniProtKB">
        <authorList>
            <consortium name="RefSeq"/>
        </authorList>
    </citation>
    <scope>IDENTIFICATION</scope>
</reference>
<dbReference type="PROSITE" id="PS50097">
    <property type="entry name" value="BTB"/>
    <property type="match status" value="1"/>
</dbReference>
<feature type="region of interest" description="Disordered" evidence="1">
    <location>
        <begin position="451"/>
        <end position="512"/>
    </location>
</feature>
<feature type="compositionally biased region" description="Basic and acidic residues" evidence="1">
    <location>
        <begin position="125"/>
        <end position="134"/>
    </location>
</feature>
<feature type="compositionally biased region" description="Pro residues" evidence="1">
    <location>
        <begin position="500"/>
        <end position="509"/>
    </location>
</feature>
<dbReference type="InterPro" id="IPR011333">
    <property type="entry name" value="SKP1/BTB/POZ_sf"/>
</dbReference>
<keyword evidence="3" id="KW-1185">Reference proteome</keyword>
<dbReference type="AlphaFoldDB" id="A0A6J2QL52"/>
<dbReference type="OrthoDB" id="8963596at2759"/>
<dbReference type="SMART" id="SM00225">
    <property type="entry name" value="BTB"/>
    <property type="match status" value="1"/>
</dbReference>
<dbReference type="KEGG" id="cgob:115015023"/>
<feature type="compositionally biased region" description="Basic and acidic residues" evidence="1">
    <location>
        <begin position="736"/>
        <end position="756"/>
    </location>
</feature>
<dbReference type="Gene3D" id="3.30.710.10">
    <property type="entry name" value="Potassium Channel Kv1.1, Chain A"/>
    <property type="match status" value="1"/>
</dbReference>
<dbReference type="Pfam" id="PF00651">
    <property type="entry name" value="BTB"/>
    <property type="match status" value="1"/>
</dbReference>
<feature type="compositionally biased region" description="Low complexity" evidence="1">
    <location>
        <begin position="988"/>
        <end position="997"/>
    </location>
</feature>
<gene>
    <name evidence="4" type="primary">LOC115015023</name>
</gene>
<feature type="compositionally biased region" description="Basic residues" evidence="1">
    <location>
        <begin position="360"/>
        <end position="371"/>
    </location>
</feature>
<feature type="compositionally biased region" description="Acidic residues" evidence="1">
    <location>
        <begin position="1040"/>
        <end position="1052"/>
    </location>
</feature>
<feature type="region of interest" description="Disordered" evidence="1">
    <location>
        <begin position="656"/>
        <end position="756"/>
    </location>
</feature>
<protein>
    <submittedName>
        <fullName evidence="4">Uncharacterized protein LOC115015023</fullName>
    </submittedName>
</protein>
<evidence type="ECO:0000313" key="3">
    <source>
        <dbReference type="Proteomes" id="UP000504630"/>
    </source>
</evidence>
<feature type="region of interest" description="Disordered" evidence="1">
    <location>
        <begin position="974"/>
        <end position="1066"/>
    </location>
</feature>
<organism evidence="3 4">
    <name type="scientific">Cottoperca gobio</name>
    <name type="common">Frogmouth</name>
    <name type="synonym">Aphritis gobio</name>
    <dbReference type="NCBI Taxonomy" id="56716"/>
    <lineage>
        <taxon>Eukaryota</taxon>
        <taxon>Metazoa</taxon>
        <taxon>Chordata</taxon>
        <taxon>Craniata</taxon>
        <taxon>Vertebrata</taxon>
        <taxon>Euteleostomi</taxon>
        <taxon>Actinopterygii</taxon>
        <taxon>Neopterygii</taxon>
        <taxon>Teleostei</taxon>
        <taxon>Neoteleostei</taxon>
        <taxon>Acanthomorphata</taxon>
        <taxon>Eupercaria</taxon>
        <taxon>Perciformes</taxon>
        <taxon>Notothenioidei</taxon>
        <taxon>Bovichtidae</taxon>
        <taxon>Cottoperca</taxon>
    </lineage>
</organism>
<dbReference type="InterPro" id="IPR042915">
    <property type="entry name" value="BTBD18"/>
</dbReference>
<dbReference type="InterPro" id="IPR000210">
    <property type="entry name" value="BTB/POZ_dom"/>
</dbReference>
<accession>A0A6J2QL52</accession>
<feature type="compositionally biased region" description="Basic and acidic residues" evidence="1">
    <location>
        <begin position="859"/>
        <end position="871"/>
    </location>
</feature>
<dbReference type="RefSeq" id="XP_029298047.1">
    <property type="nucleotide sequence ID" value="XM_029442187.1"/>
</dbReference>
<dbReference type="InParanoid" id="A0A6J2QL52"/>
<feature type="compositionally biased region" description="Acidic residues" evidence="1">
    <location>
        <begin position="1011"/>
        <end position="1020"/>
    </location>
</feature>
<evidence type="ECO:0000259" key="2">
    <source>
        <dbReference type="PROSITE" id="PS50097"/>
    </source>
</evidence>
<evidence type="ECO:0000313" key="4">
    <source>
        <dbReference type="RefSeq" id="XP_029298047.1"/>
    </source>
</evidence>
<dbReference type="GO" id="GO:0032968">
    <property type="term" value="P:positive regulation of transcription elongation by RNA polymerase II"/>
    <property type="evidence" value="ECO:0007669"/>
    <property type="project" value="InterPro"/>
</dbReference>
<feature type="region of interest" description="Disordered" evidence="1">
    <location>
        <begin position="335"/>
        <end position="375"/>
    </location>
</feature>